<dbReference type="RefSeq" id="WP_131911382.1">
    <property type="nucleotide sequence ID" value="NZ_OU594967.1"/>
</dbReference>
<sequence length="215" mass="24689">MKLHQYDHCPFCVKARMIFGLKGIPVTLNILLNDDVDTPTAMIGKKMVPILEKEDGSFMPESMDIVHWIDRLDGQPLISQRHNQELSKWLDDNHFLVNQLVMPRTPHLPFAEFATESARAYYTNAKQNILGDFKELLTQTDDYLERINKALVQLNSWIACERGVNGELSEDDFHLFATLRSLSGVKGIVYPEKVETYRQKMASLCDVPLMDEYAI</sequence>
<feature type="domain" description="GST N-terminal" evidence="1">
    <location>
        <begin position="1"/>
        <end position="77"/>
    </location>
</feature>
<name>A0A4R1K9M1_9GAMM</name>
<evidence type="ECO:0000313" key="2">
    <source>
        <dbReference type="EMBL" id="TCK61082.1"/>
    </source>
</evidence>
<gene>
    <name evidence="2" type="ORF">EV690_0523</name>
</gene>
<dbReference type="CDD" id="cd03037">
    <property type="entry name" value="GST_N_GRX2"/>
    <property type="match status" value="1"/>
</dbReference>
<dbReference type="SUPFAM" id="SSF52833">
    <property type="entry name" value="Thioredoxin-like"/>
    <property type="match status" value="1"/>
</dbReference>
<dbReference type="NCBIfam" id="TIGR02182">
    <property type="entry name" value="GRXB"/>
    <property type="match status" value="1"/>
</dbReference>
<dbReference type="Pfam" id="PF04399">
    <property type="entry name" value="Glutaredoxin2_C"/>
    <property type="match status" value="1"/>
</dbReference>
<dbReference type="AlphaFoldDB" id="A0A4R1K9M1"/>
<dbReference type="SUPFAM" id="SSF47616">
    <property type="entry name" value="GST C-terminal domain-like"/>
    <property type="match status" value="1"/>
</dbReference>
<dbReference type="SFLD" id="SFLDG01183">
    <property type="entry name" value="Grx2-like"/>
    <property type="match status" value="1"/>
</dbReference>
<organism evidence="2 3">
    <name type="scientific">Celerinatantimonas diazotrophica</name>
    <dbReference type="NCBI Taxonomy" id="412034"/>
    <lineage>
        <taxon>Bacteria</taxon>
        <taxon>Pseudomonadati</taxon>
        <taxon>Pseudomonadota</taxon>
        <taxon>Gammaproteobacteria</taxon>
        <taxon>Celerinatantimonadaceae</taxon>
        <taxon>Celerinatantimonas</taxon>
    </lineage>
</organism>
<reference evidence="2 3" key="1">
    <citation type="submission" date="2019-03" db="EMBL/GenBank/DDBJ databases">
        <title>Genomic Encyclopedia of Type Strains, Phase IV (KMG-IV): sequencing the most valuable type-strain genomes for metagenomic binning, comparative biology and taxonomic classification.</title>
        <authorList>
            <person name="Goeker M."/>
        </authorList>
    </citation>
    <scope>NUCLEOTIDE SEQUENCE [LARGE SCALE GENOMIC DNA]</scope>
    <source>
        <strain evidence="2 3">DSM 18577</strain>
    </source>
</reference>
<dbReference type="Pfam" id="PF13417">
    <property type="entry name" value="GST_N_3"/>
    <property type="match status" value="1"/>
</dbReference>
<dbReference type="GO" id="GO:0005829">
    <property type="term" value="C:cytosol"/>
    <property type="evidence" value="ECO:0007669"/>
    <property type="project" value="InterPro"/>
</dbReference>
<accession>A0A4R1K9M1</accession>
<dbReference type="InterPro" id="IPR036282">
    <property type="entry name" value="Glutathione-S-Trfase_C_sf"/>
</dbReference>
<dbReference type="Proteomes" id="UP000295565">
    <property type="component" value="Unassembled WGS sequence"/>
</dbReference>
<dbReference type="InterPro" id="IPR036249">
    <property type="entry name" value="Thioredoxin-like_sf"/>
</dbReference>
<dbReference type="InterPro" id="IPR011901">
    <property type="entry name" value="Grx2"/>
</dbReference>
<dbReference type="CDD" id="cd03199">
    <property type="entry name" value="GST_C_GRX2"/>
    <property type="match status" value="1"/>
</dbReference>
<dbReference type="NCBIfam" id="NF007702">
    <property type="entry name" value="PRK10387.1"/>
    <property type="match status" value="1"/>
</dbReference>
<dbReference type="EMBL" id="SMGD01000006">
    <property type="protein sequence ID" value="TCK61082.1"/>
    <property type="molecule type" value="Genomic_DNA"/>
</dbReference>
<dbReference type="Gene3D" id="1.20.1050.10">
    <property type="match status" value="1"/>
</dbReference>
<evidence type="ECO:0000259" key="1">
    <source>
        <dbReference type="PROSITE" id="PS50404"/>
    </source>
</evidence>
<comment type="caution">
    <text evidence="2">The sequence shown here is derived from an EMBL/GenBank/DDBJ whole genome shotgun (WGS) entry which is preliminary data.</text>
</comment>
<evidence type="ECO:0000313" key="3">
    <source>
        <dbReference type="Proteomes" id="UP000295565"/>
    </source>
</evidence>
<proteinExistence type="predicted"/>
<dbReference type="InterPro" id="IPR040079">
    <property type="entry name" value="Glutathione_S-Trfase"/>
</dbReference>
<dbReference type="PROSITE" id="PS50404">
    <property type="entry name" value="GST_NTER"/>
    <property type="match status" value="1"/>
</dbReference>
<dbReference type="SFLD" id="SFLDG01204">
    <property type="entry name" value="Grx2-like.1"/>
    <property type="match status" value="1"/>
</dbReference>
<dbReference type="SMR" id="A0A4R1K9M1"/>
<dbReference type="SFLD" id="SFLDS00019">
    <property type="entry name" value="Glutathione_Transferase_(cytos"/>
    <property type="match status" value="1"/>
</dbReference>
<dbReference type="Gene3D" id="3.40.30.10">
    <property type="entry name" value="Glutaredoxin"/>
    <property type="match status" value="1"/>
</dbReference>
<dbReference type="InterPro" id="IPR007494">
    <property type="entry name" value="Glutaredoxin2_C"/>
</dbReference>
<protein>
    <submittedName>
        <fullName evidence="2">Glutaredoxin 2</fullName>
    </submittedName>
</protein>
<dbReference type="InterPro" id="IPR004045">
    <property type="entry name" value="Glutathione_S-Trfase_N"/>
</dbReference>
<keyword evidence="3" id="KW-1185">Reference proteome</keyword>
<dbReference type="OrthoDB" id="5291571at2"/>